<dbReference type="InterPro" id="IPR038729">
    <property type="entry name" value="Rad50/SbcC_AAA"/>
</dbReference>
<accession>A0A365GXL4</accession>
<dbReference type="PANTHER" id="PTHR32114">
    <property type="entry name" value="ABC TRANSPORTER ABCH.3"/>
    <property type="match status" value="1"/>
</dbReference>
<feature type="coiled-coil region" evidence="4">
    <location>
        <begin position="456"/>
        <end position="490"/>
    </location>
</feature>
<dbReference type="AlphaFoldDB" id="A0A365GXL4"/>
<name>A0A365GXL4_9ACTN</name>
<dbReference type="Proteomes" id="UP000251891">
    <property type="component" value="Unassembled WGS sequence"/>
</dbReference>
<dbReference type="GO" id="GO:0016887">
    <property type="term" value="F:ATP hydrolysis activity"/>
    <property type="evidence" value="ECO:0007669"/>
    <property type="project" value="InterPro"/>
</dbReference>
<protein>
    <recommendedName>
        <fullName evidence="3">Nuclease SbcCD subunit C</fullName>
    </recommendedName>
</protein>
<dbReference type="PANTHER" id="PTHR32114:SF2">
    <property type="entry name" value="ABC TRANSPORTER ABCH.3"/>
    <property type="match status" value="1"/>
</dbReference>
<comment type="subunit">
    <text evidence="2">Heterodimer of SbcC and SbcD.</text>
</comment>
<evidence type="ECO:0000313" key="6">
    <source>
        <dbReference type="EMBL" id="RAY10663.1"/>
    </source>
</evidence>
<comment type="caution">
    <text evidence="6">The sequence shown here is derived from an EMBL/GenBank/DDBJ whole genome shotgun (WGS) entry which is preliminary data.</text>
</comment>
<organism evidence="6 7">
    <name type="scientific">Actinomadura craniellae</name>
    <dbReference type="NCBI Taxonomy" id="2231787"/>
    <lineage>
        <taxon>Bacteria</taxon>
        <taxon>Bacillati</taxon>
        <taxon>Actinomycetota</taxon>
        <taxon>Actinomycetes</taxon>
        <taxon>Streptosporangiales</taxon>
        <taxon>Thermomonosporaceae</taxon>
        <taxon>Actinomadura</taxon>
    </lineage>
</organism>
<sequence length="651" mass="71681">MTVRFRIDTVALATTEGEVHYAFPSDLTVLAGKTGVGKTTLLELIKFGFGGNAALADVARNHVHEVTLEVAIGDSRLQISRSLGTAKSKKVRVTDLTARERLPDHHIDATQPSLSTLLMTALGLPDDLKAAVTTKGSTNAGNRITFADIFSYLYVPQSAINREIARSGEGYYQPKRKAVFELLFGLTNPDIMKLRSEVNTLNGEIAEAEKEHQTVLTFLEDSNTTARLDAQNALDAAAAAQAAAEAEQMALRNAIDPITDRETQVLRDMLNDAEYGLAEARALVTHLTRQVGEYTAERRRVQTDLTRLQRMHDAGERLADIEFVVCPRCMQSLSNRSVPDTSCRVCLQPDPVQPSTPEQGGRYEILQLTDQLTEMHDHLEAIATQLEAARQAEVDRTQLVDALTAKIDARVAERLTPRLQAFSDAADRLAAARTQQEHLEQVLRQWDRADDLGLVVQRLQGEKDRILAEIQEAQEALDARKRDILDALNDEFQRAASELGIPGVQQATINRDSYLPMLNGQKYSTFSGPGGGIITATQVAYWTSLLNVALRDRQTRYPAFLLIDTPRLALQAESLAAALYRRIVGQADANPGRIQLIIADNELPAAYRSHYQEVHFTYEDPTIPTIPHPGPKAVQKLAGSTAGTEGRETAI</sequence>
<evidence type="ECO:0000256" key="1">
    <source>
        <dbReference type="ARBA" id="ARBA00006930"/>
    </source>
</evidence>
<evidence type="ECO:0000256" key="2">
    <source>
        <dbReference type="ARBA" id="ARBA00011322"/>
    </source>
</evidence>
<evidence type="ECO:0000259" key="5">
    <source>
        <dbReference type="Pfam" id="PF13476"/>
    </source>
</evidence>
<dbReference type="EMBL" id="QLYX01000027">
    <property type="protein sequence ID" value="RAY10663.1"/>
    <property type="molecule type" value="Genomic_DNA"/>
</dbReference>
<keyword evidence="4" id="KW-0175">Coiled coil</keyword>
<dbReference type="GO" id="GO:0006302">
    <property type="term" value="P:double-strand break repair"/>
    <property type="evidence" value="ECO:0007669"/>
    <property type="project" value="InterPro"/>
</dbReference>
<dbReference type="RefSeq" id="WP_111872314.1">
    <property type="nucleotide sequence ID" value="NZ_QLYX01000027.1"/>
</dbReference>
<dbReference type="Pfam" id="PF13476">
    <property type="entry name" value="AAA_23"/>
    <property type="match status" value="1"/>
</dbReference>
<proteinExistence type="inferred from homology"/>
<dbReference type="OrthoDB" id="580980at2"/>
<evidence type="ECO:0000313" key="7">
    <source>
        <dbReference type="Proteomes" id="UP000251891"/>
    </source>
</evidence>
<dbReference type="SUPFAM" id="SSF52540">
    <property type="entry name" value="P-loop containing nucleoside triphosphate hydrolases"/>
    <property type="match status" value="1"/>
</dbReference>
<reference evidence="6 7" key="1">
    <citation type="submission" date="2018-06" db="EMBL/GenBank/DDBJ databases">
        <title>Actinomadura craniellae sp. nov. isolated from marine sponge Craniella sp.</title>
        <authorList>
            <person name="Li L."/>
            <person name="Xu Q.H."/>
            <person name="Lin H.W."/>
            <person name="Lu Y.H."/>
        </authorList>
    </citation>
    <scope>NUCLEOTIDE SEQUENCE [LARGE SCALE GENOMIC DNA]</scope>
    <source>
        <strain evidence="6 7">LHW63021</strain>
    </source>
</reference>
<keyword evidence="7" id="KW-1185">Reference proteome</keyword>
<feature type="domain" description="Rad50/SbcC-type AAA" evidence="5">
    <location>
        <begin position="21"/>
        <end position="223"/>
    </location>
</feature>
<comment type="similarity">
    <text evidence="1">Belongs to the SMC family. SbcC subfamily.</text>
</comment>
<gene>
    <name evidence="6" type="ORF">DPM19_34475</name>
</gene>
<evidence type="ECO:0000256" key="4">
    <source>
        <dbReference type="SAM" id="Coils"/>
    </source>
</evidence>
<dbReference type="InterPro" id="IPR027417">
    <property type="entry name" value="P-loop_NTPase"/>
</dbReference>
<evidence type="ECO:0000256" key="3">
    <source>
        <dbReference type="ARBA" id="ARBA00013368"/>
    </source>
</evidence>
<dbReference type="Gene3D" id="3.40.50.300">
    <property type="entry name" value="P-loop containing nucleotide triphosphate hydrolases"/>
    <property type="match status" value="1"/>
</dbReference>